<dbReference type="AlphaFoldDB" id="A0A2G8L460"/>
<dbReference type="Proteomes" id="UP000230750">
    <property type="component" value="Unassembled WGS sequence"/>
</dbReference>
<feature type="chain" id="PRO_5013614158" description="TNFR-Cys domain-containing protein" evidence="4">
    <location>
        <begin position="28"/>
        <end position="377"/>
    </location>
</feature>
<evidence type="ECO:0000256" key="1">
    <source>
        <dbReference type="PROSITE-ProRule" id="PRU00206"/>
    </source>
</evidence>
<comment type="caution">
    <text evidence="6">The sequence shown here is derived from an EMBL/GenBank/DDBJ whole genome shotgun (WGS) entry which is preliminary data.</text>
</comment>
<keyword evidence="3" id="KW-1133">Transmembrane helix</keyword>
<dbReference type="EMBL" id="MRZV01000227">
    <property type="protein sequence ID" value="PIK55046.1"/>
    <property type="molecule type" value="Genomic_DNA"/>
</dbReference>
<evidence type="ECO:0000313" key="6">
    <source>
        <dbReference type="EMBL" id="PIK55046.1"/>
    </source>
</evidence>
<keyword evidence="3" id="KW-0812">Transmembrane</keyword>
<feature type="signal peptide" evidence="4">
    <location>
        <begin position="1"/>
        <end position="27"/>
    </location>
</feature>
<keyword evidence="1" id="KW-1015">Disulfide bond</keyword>
<evidence type="ECO:0000256" key="2">
    <source>
        <dbReference type="SAM" id="MobiDB-lite"/>
    </source>
</evidence>
<feature type="disulfide bond" evidence="1">
    <location>
        <begin position="89"/>
        <end position="107"/>
    </location>
</feature>
<feature type="disulfide bond" evidence="1">
    <location>
        <begin position="86"/>
        <end position="99"/>
    </location>
</feature>
<proteinExistence type="predicted"/>
<reference evidence="6 7" key="1">
    <citation type="journal article" date="2017" name="PLoS Biol.">
        <title>The sea cucumber genome provides insights into morphological evolution and visceral regeneration.</title>
        <authorList>
            <person name="Zhang X."/>
            <person name="Sun L."/>
            <person name="Yuan J."/>
            <person name="Sun Y."/>
            <person name="Gao Y."/>
            <person name="Zhang L."/>
            <person name="Li S."/>
            <person name="Dai H."/>
            <person name="Hamel J.F."/>
            <person name="Liu C."/>
            <person name="Yu Y."/>
            <person name="Liu S."/>
            <person name="Lin W."/>
            <person name="Guo K."/>
            <person name="Jin S."/>
            <person name="Xu P."/>
            <person name="Storey K.B."/>
            <person name="Huan P."/>
            <person name="Zhang T."/>
            <person name="Zhou Y."/>
            <person name="Zhang J."/>
            <person name="Lin C."/>
            <person name="Li X."/>
            <person name="Xing L."/>
            <person name="Huo D."/>
            <person name="Sun M."/>
            <person name="Wang L."/>
            <person name="Mercier A."/>
            <person name="Li F."/>
            <person name="Yang H."/>
            <person name="Xiang J."/>
        </authorList>
    </citation>
    <scope>NUCLEOTIDE SEQUENCE [LARGE SCALE GENOMIC DNA]</scope>
    <source>
        <strain evidence="6">Shaxun</strain>
        <tissue evidence="6">Muscle</tissue>
    </source>
</reference>
<keyword evidence="3" id="KW-0472">Membrane</keyword>
<evidence type="ECO:0000313" key="7">
    <source>
        <dbReference type="Proteomes" id="UP000230750"/>
    </source>
</evidence>
<feature type="region of interest" description="Disordered" evidence="2">
    <location>
        <begin position="234"/>
        <end position="288"/>
    </location>
</feature>
<feature type="domain" description="TNFR-Cys" evidence="5">
    <location>
        <begin position="52"/>
        <end position="107"/>
    </location>
</feature>
<protein>
    <recommendedName>
        <fullName evidence="5">TNFR-Cys domain-containing protein</fullName>
    </recommendedName>
</protein>
<evidence type="ECO:0000256" key="3">
    <source>
        <dbReference type="SAM" id="Phobius"/>
    </source>
</evidence>
<feature type="repeat" description="TNFR-Cys" evidence="1">
    <location>
        <begin position="52"/>
        <end position="107"/>
    </location>
</feature>
<organism evidence="6 7">
    <name type="scientific">Stichopus japonicus</name>
    <name type="common">Sea cucumber</name>
    <dbReference type="NCBI Taxonomy" id="307972"/>
    <lineage>
        <taxon>Eukaryota</taxon>
        <taxon>Metazoa</taxon>
        <taxon>Echinodermata</taxon>
        <taxon>Eleutherozoa</taxon>
        <taxon>Echinozoa</taxon>
        <taxon>Holothuroidea</taxon>
        <taxon>Aspidochirotacea</taxon>
        <taxon>Aspidochirotida</taxon>
        <taxon>Stichopodidae</taxon>
        <taxon>Apostichopus</taxon>
    </lineage>
</organism>
<feature type="transmembrane region" description="Helical" evidence="3">
    <location>
        <begin position="192"/>
        <end position="217"/>
    </location>
</feature>
<sequence>MTGEGLYSLCPVHRLVICLLFYRGVSSVLSLVPVPPEHSNNDTVEVSIYHRDCPDGYFRVRNPSPNVVFGDERATDVPLPPPCRLCSSCRRGEYIVTKCSPTNNTRCGCPERLKYSPDLAHCVPPEGLERNWTIVDLKHWQRERNPSTTSQQIEINLTTKVSHNAMMSKSDGAMQESNAQVDHAIKPDWTDFYILTVSSTAVLFFTLSLVLLFLMAVMKAKLVPVSQVARERVLSRNRSGGPSDTRQTISMVNRTHTDQGTTARDQEGKDEEERAPEPILMTSSPSTPPDSYLQYSEVINYMTGINAIICCADLKFTFPQKKTYVSSCITSEEDIMDTQTRGSPNFILQACHQTVNVVLGQEQHKCAATETTDIRVQ</sequence>
<dbReference type="PROSITE" id="PS50050">
    <property type="entry name" value="TNFR_NGFR_2"/>
    <property type="match status" value="1"/>
</dbReference>
<comment type="caution">
    <text evidence="1">Lacks conserved residue(s) required for the propagation of feature annotation.</text>
</comment>
<evidence type="ECO:0000259" key="5">
    <source>
        <dbReference type="PROSITE" id="PS50050"/>
    </source>
</evidence>
<dbReference type="Gene3D" id="2.10.50.10">
    <property type="entry name" value="Tumor Necrosis Factor Receptor, subunit A, domain 2"/>
    <property type="match status" value="1"/>
</dbReference>
<dbReference type="OrthoDB" id="9423210at2759"/>
<keyword evidence="7" id="KW-1185">Reference proteome</keyword>
<feature type="compositionally biased region" description="Basic and acidic residues" evidence="2">
    <location>
        <begin position="264"/>
        <end position="276"/>
    </location>
</feature>
<dbReference type="InterPro" id="IPR001368">
    <property type="entry name" value="TNFR/NGFR_Cys_rich_reg"/>
</dbReference>
<feature type="compositionally biased region" description="Polar residues" evidence="2">
    <location>
        <begin position="236"/>
        <end position="263"/>
    </location>
</feature>
<name>A0A2G8L460_STIJA</name>
<evidence type="ECO:0000256" key="4">
    <source>
        <dbReference type="SAM" id="SignalP"/>
    </source>
</evidence>
<accession>A0A2G8L460</accession>
<gene>
    <name evidence="6" type="ORF">BSL78_08094</name>
</gene>
<keyword evidence="4" id="KW-0732">Signal</keyword>